<dbReference type="Pfam" id="PF02013">
    <property type="entry name" value="CBM_10"/>
    <property type="match status" value="3"/>
</dbReference>
<keyword evidence="1" id="KW-0378">Hydrolase</keyword>
<dbReference type="EMBL" id="JAVDVX010000011">
    <property type="protein sequence ID" value="MDR7092127.1"/>
    <property type="molecule type" value="Genomic_DNA"/>
</dbReference>
<evidence type="ECO:0000256" key="2">
    <source>
        <dbReference type="ARBA" id="ARBA00023295"/>
    </source>
</evidence>
<dbReference type="RefSeq" id="WP_310076179.1">
    <property type="nucleotide sequence ID" value="NZ_JAVDVX010000011.1"/>
</dbReference>
<sequence>MKNFQYLALFFSLIFFSSTSFAQDYPNCANSASDPDGDGWGWENSTSCRVVSTNTNSHPNCASASSDPDGDGWGWENNQSCQVVSSTDNGSSNNYPECRSASSDPDGDGWGWENNQSCQVASNSGVSGSCGTGSCPTSLSCPSGMSCGCYTVSGLGANKQAYNNAGANRSFLASAMMETEQMNTSYAYGDNKTGDAFNAGAAKQNWGMMRQCHSAWRSYGSNDYAVSSALNNSRSMDVQIYNECRNYYGDQWFAGHRNGSSGLSNSNTQDINNFREGYNWTYNQLAGHECDDVRFWVSIPAI</sequence>
<evidence type="ECO:0000256" key="4">
    <source>
        <dbReference type="SAM" id="SignalP"/>
    </source>
</evidence>
<evidence type="ECO:0000256" key="3">
    <source>
        <dbReference type="SAM" id="MobiDB-lite"/>
    </source>
</evidence>
<dbReference type="InterPro" id="IPR002883">
    <property type="entry name" value="CBM10/Dockerin_dom"/>
</dbReference>
<keyword evidence="7" id="KW-1185">Reference proteome</keyword>
<protein>
    <recommendedName>
        <fullName evidence="5">CBM10 domain-containing protein</fullName>
    </recommendedName>
</protein>
<evidence type="ECO:0000256" key="1">
    <source>
        <dbReference type="ARBA" id="ARBA00022801"/>
    </source>
</evidence>
<feature type="chain" id="PRO_5045056242" description="CBM10 domain-containing protein" evidence="4">
    <location>
        <begin position="23"/>
        <end position="302"/>
    </location>
</feature>
<dbReference type="SMART" id="SM01064">
    <property type="entry name" value="CBM_10"/>
    <property type="match status" value="3"/>
</dbReference>
<feature type="domain" description="CBM10" evidence="5">
    <location>
        <begin position="87"/>
        <end position="121"/>
    </location>
</feature>
<accession>A0ABU1V3U5</accession>
<dbReference type="InterPro" id="IPR009031">
    <property type="entry name" value="CBM10"/>
</dbReference>
<evidence type="ECO:0000313" key="7">
    <source>
        <dbReference type="Proteomes" id="UP001253595"/>
    </source>
</evidence>
<name>A0ABU1V3U5_9GAMM</name>
<dbReference type="PROSITE" id="PS51763">
    <property type="entry name" value="CBM10"/>
    <property type="match status" value="2"/>
</dbReference>
<dbReference type="Proteomes" id="UP001253595">
    <property type="component" value="Unassembled WGS sequence"/>
</dbReference>
<dbReference type="Gene3D" id="2.30.32.30">
    <property type="entry name" value="CBM10"/>
    <property type="match status" value="3"/>
</dbReference>
<dbReference type="InterPro" id="IPR049168">
    <property type="entry name" value="Glyco_hydro_134"/>
</dbReference>
<keyword evidence="2" id="KW-0326">Glycosidase</keyword>
<evidence type="ECO:0000259" key="5">
    <source>
        <dbReference type="PROSITE" id="PS51763"/>
    </source>
</evidence>
<proteinExistence type="predicted"/>
<organism evidence="6 7">
    <name type="scientific">Cellvibrio fibrivorans</name>
    <dbReference type="NCBI Taxonomy" id="126350"/>
    <lineage>
        <taxon>Bacteria</taxon>
        <taxon>Pseudomonadati</taxon>
        <taxon>Pseudomonadota</taxon>
        <taxon>Gammaproteobacteria</taxon>
        <taxon>Cellvibrionales</taxon>
        <taxon>Cellvibrionaceae</taxon>
        <taxon>Cellvibrio</taxon>
    </lineage>
</organism>
<reference evidence="6 7" key="1">
    <citation type="submission" date="2023-07" db="EMBL/GenBank/DDBJ databases">
        <title>Sorghum-associated microbial communities from plants grown in Nebraska, USA.</title>
        <authorList>
            <person name="Schachtman D."/>
        </authorList>
    </citation>
    <scope>NUCLEOTIDE SEQUENCE [LARGE SCALE GENOMIC DNA]</scope>
    <source>
        <strain evidence="6 7">BE190</strain>
    </source>
</reference>
<keyword evidence="4" id="KW-0732">Signal</keyword>
<gene>
    <name evidence="6" type="ORF">J2X05_004168</name>
</gene>
<feature type="signal peptide" evidence="4">
    <location>
        <begin position="1"/>
        <end position="22"/>
    </location>
</feature>
<feature type="domain" description="CBM10" evidence="5">
    <location>
        <begin position="47"/>
        <end position="84"/>
    </location>
</feature>
<comment type="caution">
    <text evidence="6">The sequence shown here is derived from an EMBL/GenBank/DDBJ whole genome shotgun (WGS) entry which is preliminary data.</text>
</comment>
<evidence type="ECO:0000313" key="6">
    <source>
        <dbReference type="EMBL" id="MDR7092127.1"/>
    </source>
</evidence>
<dbReference type="Pfam" id="PF21087">
    <property type="entry name" value="Glyco_hydro_134"/>
    <property type="match status" value="1"/>
</dbReference>
<feature type="region of interest" description="Disordered" evidence="3">
    <location>
        <begin position="83"/>
        <end position="112"/>
    </location>
</feature>
<dbReference type="InterPro" id="IPR036601">
    <property type="entry name" value="CBM10_sf"/>
</dbReference>
<feature type="compositionally biased region" description="Polar residues" evidence="3">
    <location>
        <begin position="83"/>
        <end position="103"/>
    </location>
</feature>